<gene>
    <name evidence="1" type="ORF">BYL167_LOCUS38399</name>
    <name evidence="2" type="ORF">BYL167_LOCUS45076</name>
    <name evidence="3" type="ORF">GIL414_LOCUS44585</name>
    <name evidence="4" type="ORF">GIL414_LOCUS49133</name>
</gene>
<dbReference type="AlphaFoldDB" id="A0A8S3AKC5"/>
<name>A0A8S3AKC5_9BILA</name>
<dbReference type="Proteomes" id="UP000681967">
    <property type="component" value="Unassembled WGS sequence"/>
</dbReference>
<reference evidence="2" key="1">
    <citation type="submission" date="2021-02" db="EMBL/GenBank/DDBJ databases">
        <authorList>
            <person name="Nowell W R."/>
        </authorList>
    </citation>
    <scope>NUCLEOTIDE SEQUENCE</scope>
</reference>
<evidence type="ECO:0000313" key="5">
    <source>
        <dbReference type="Proteomes" id="UP000681967"/>
    </source>
</evidence>
<comment type="caution">
    <text evidence="2">The sequence shown here is derived from an EMBL/GenBank/DDBJ whole genome shotgun (WGS) entry which is preliminary data.</text>
</comment>
<dbReference type="Proteomes" id="UP000681720">
    <property type="component" value="Unassembled WGS sequence"/>
</dbReference>
<dbReference type="EMBL" id="CAJOBH010089590">
    <property type="protein sequence ID" value="CAF4558199.1"/>
    <property type="molecule type" value="Genomic_DNA"/>
</dbReference>
<evidence type="ECO:0000313" key="3">
    <source>
        <dbReference type="EMBL" id="CAF4737914.1"/>
    </source>
</evidence>
<dbReference type="EMBL" id="CAJOBJ010160844">
    <property type="protein sequence ID" value="CAF4845370.1"/>
    <property type="molecule type" value="Genomic_DNA"/>
</dbReference>
<feature type="non-terminal residue" evidence="2">
    <location>
        <position position="74"/>
    </location>
</feature>
<proteinExistence type="predicted"/>
<accession>A0A8S3AKC5</accession>
<organism evidence="2 5">
    <name type="scientific">Rotaria magnacalcarata</name>
    <dbReference type="NCBI Taxonomy" id="392030"/>
    <lineage>
        <taxon>Eukaryota</taxon>
        <taxon>Metazoa</taxon>
        <taxon>Spiralia</taxon>
        <taxon>Gnathifera</taxon>
        <taxon>Rotifera</taxon>
        <taxon>Eurotatoria</taxon>
        <taxon>Bdelloidea</taxon>
        <taxon>Philodinida</taxon>
        <taxon>Philodinidae</taxon>
        <taxon>Rotaria</taxon>
    </lineage>
</organism>
<dbReference type="EMBL" id="CAJOBH010124046">
    <property type="protein sequence ID" value="CAF4726104.1"/>
    <property type="molecule type" value="Genomic_DNA"/>
</dbReference>
<evidence type="ECO:0000313" key="4">
    <source>
        <dbReference type="EMBL" id="CAF4845370.1"/>
    </source>
</evidence>
<evidence type="ECO:0000313" key="2">
    <source>
        <dbReference type="EMBL" id="CAF4726104.1"/>
    </source>
</evidence>
<protein>
    <submittedName>
        <fullName evidence="2">Uncharacterized protein</fullName>
    </submittedName>
</protein>
<evidence type="ECO:0000313" key="1">
    <source>
        <dbReference type="EMBL" id="CAF4558199.1"/>
    </source>
</evidence>
<sequence length="74" mass="8845">MQNNPNDPYLKRSQEVFARENSAYLATLLTIFIPELRPTWLACHCWLNYIKVNLRRLLPMGEKLIEDDPNEWLK</sequence>
<dbReference type="EMBL" id="CAJOBJ010134926">
    <property type="protein sequence ID" value="CAF4737914.1"/>
    <property type="molecule type" value="Genomic_DNA"/>
</dbReference>